<comment type="similarity">
    <text evidence="1 3">Belongs to the short-chain dehydrogenases/reductases (SDR) family.</text>
</comment>
<dbReference type="CDD" id="cd05233">
    <property type="entry name" value="SDR_c"/>
    <property type="match status" value="1"/>
</dbReference>
<dbReference type="PROSITE" id="PS00061">
    <property type="entry name" value="ADH_SHORT"/>
    <property type="match status" value="1"/>
</dbReference>
<dbReference type="EMBL" id="CP089983">
    <property type="protein sequence ID" value="WXB01987.1"/>
    <property type="molecule type" value="Genomic_DNA"/>
</dbReference>
<sequence>MGGSRGVGLSTALLLGQRGWDVTIAARDAGRLESVCEKARANGIRLHGVVADVTSESSVQALFRTMALGGPLDLCVNSAGENLSRRLVRTTKTGSVETHALTDWERTINLCLTGVFLCGREAAAAMLTQRSPGVIVNISSAVYEGAFGQSAYAAAKAAVVSLTRSWALELAEHGVRVVAVAPGVIDGQALRDKCEKHSSHALYMEILRDHVPLRRWATELEIAEAVFFAATHAYVTGTVLEIHGGGVPARVHTTNKGLR</sequence>
<keyword evidence="5" id="KW-1185">Reference proteome</keyword>
<dbReference type="InterPro" id="IPR020904">
    <property type="entry name" value="Sc_DH/Rdtase_CS"/>
</dbReference>
<reference evidence="4" key="1">
    <citation type="submission" date="2021-12" db="EMBL/GenBank/DDBJ databases">
        <title>Discovery of the Pendulisporaceae a myxobacterial family with distinct sporulation behavior and unique specialized metabolism.</title>
        <authorList>
            <person name="Garcia R."/>
            <person name="Popoff A."/>
            <person name="Bader C.D."/>
            <person name="Loehr J."/>
            <person name="Walesch S."/>
            <person name="Walt C."/>
            <person name="Boldt J."/>
            <person name="Bunk B."/>
            <person name="Haeckl F.J.F.P.J."/>
            <person name="Gunesch A.P."/>
            <person name="Birkelbach J."/>
            <person name="Nuebel U."/>
            <person name="Pietschmann T."/>
            <person name="Bach T."/>
            <person name="Mueller R."/>
        </authorList>
    </citation>
    <scope>NUCLEOTIDE SEQUENCE</scope>
    <source>
        <strain evidence="4">MSr11367</strain>
    </source>
</reference>
<dbReference type="Pfam" id="PF00106">
    <property type="entry name" value="adh_short"/>
    <property type="match status" value="1"/>
</dbReference>
<dbReference type="PANTHER" id="PTHR42760">
    <property type="entry name" value="SHORT-CHAIN DEHYDROGENASES/REDUCTASES FAMILY MEMBER"/>
    <property type="match status" value="1"/>
</dbReference>
<evidence type="ECO:0000313" key="4">
    <source>
        <dbReference type="EMBL" id="WXB01987.1"/>
    </source>
</evidence>
<dbReference type="InterPro" id="IPR036291">
    <property type="entry name" value="NAD(P)-bd_dom_sf"/>
</dbReference>
<protein>
    <submittedName>
        <fullName evidence="4">SDR family NAD(P)-dependent oxidoreductase</fullName>
    </submittedName>
</protein>
<evidence type="ECO:0000256" key="2">
    <source>
        <dbReference type="ARBA" id="ARBA00023002"/>
    </source>
</evidence>
<organism evidence="4 5">
    <name type="scientific">Pendulispora rubella</name>
    <dbReference type="NCBI Taxonomy" id="2741070"/>
    <lineage>
        <taxon>Bacteria</taxon>
        <taxon>Pseudomonadati</taxon>
        <taxon>Myxococcota</taxon>
        <taxon>Myxococcia</taxon>
        <taxon>Myxococcales</taxon>
        <taxon>Sorangiineae</taxon>
        <taxon>Pendulisporaceae</taxon>
        <taxon>Pendulispora</taxon>
    </lineage>
</organism>
<dbReference type="SUPFAM" id="SSF51735">
    <property type="entry name" value="NAD(P)-binding Rossmann-fold domains"/>
    <property type="match status" value="1"/>
</dbReference>
<dbReference type="Gene3D" id="3.40.50.720">
    <property type="entry name" value="NAD(P)-binding Rossmann-like Domain"/>
    <property type="match status" value="1"/>
</dbReference>
<dbReference type="PRINTS" id="PR00081">
    <property type="entry name" value="GDHRDH"/>
</dbReference>
<accession>A0ABZ2KTI0</accession>
<evidence type="ECO:0000313" key="5">
    <source>
        <dbReference type="Proteomes" id="UP001374803"/>
    </source>
</evidence>
<dbReference type="PANTHER" id="PTHR42760:SF133">
    <property type="entry name" value="3-OXOACYL-[ACYL-CARRIER-PROTEIN] REDUCTASE"/>
    <property type="match status" value="1"/>
</dbReference>
<evidence type="ECO:0000256" key="1">
    <source>
        <dbReference type="ARBA" id="ARBA00006484"/>
    </source>
</evidence>
<name>A0ABZ2KTI0_9BACT</name>
<evidence type="ECO:0000256" key="3">
    <source>
        <dbReference type="RuleBase" id="RU000363"/>
    </source>
</evidence>
<dbReference type="InterPro" id="IPR002347">
    <property type="entry name" value="SDR_fam"/>
</dbReference>
<proteinExistence type="inferred from homology"/>
<gene>
    <name evidence="4" type="ORF">LVJ94_34355</name>
</gene>
<dbReference type="PRINTS" id="PR00080">
    <property type="entry name" value="SDRFAMILY"/>
</dbReference>
<keyword evidence="2" id="KW-0560">Oxidoreductase</keyword>
<dbReference type="Proteomes" id="UP001374803">
    <property type="component" value="Chromosome"/>
</dbReference>
<dbReference type="RefSeq" id="WP_394831608.1">
    <property type="nucleotide sequence ID" value="NZ_CP089983.1"/>
</dbReference>